<evidence type="ECO:0000313" key="5">
    <source>
        <dbReference type="EMBL" id="QPJ58484.1"/>
    </source>
</evidence>
<dbReference type="AlphaFoldDB" id="A0A7T0BRG3"/>
<evidence type="ECO:0000313" key="6">
    <source>
        <dbReference type="Proteomes" id="UP000594451"/>
    </source>
</evidence>
<dbReference type="Proteomes" id="UP000594451">
    <property type="component" value="Chromosome"/>
</dbReference>
<dbReference type="Pfam" id="PF00572">
    <property type="entry name" value="Ribosomal_L13"/>
    <property type="match status" value="1"/>
</dbReference>
<dbReference type="EMBL" id="CP039370">
    <property type="protein sequence ID" value="QPJ58484.1"/>
    <property type="molecule type" value="Genomic_DNA"/>
</dbReference>
<dbReference type="GO" id="GO:0003729">
    <property type="term" value="F:mRNA binding"/>
    <property type="evidence" value="ECO:0007669"/>
    <property type="project" value="TreeGrafter"/>
</dbReference>
<dbReference type="PIRSF" id="PIRSF002181">
    <property type="entry name" value="Ribosomal_L13"/>
    <property type="match status" value="1"/>
</dbReference>
<name>A0A7T0BRG3_9BACT</name>
<dbReference type="GO" id="GO:0006412">
    <property type="term" value="P:translation"/>
    <property type="evidence" value="ECO:0007669"/>
    <property type="project" value="InterPro"/>
</dbReference>
<dbReference type="GO" id="GO:0003735">
    <property type="term" value="F:structural constituent of ribosome"/>
    <property type="evidence" value="ECO:0007669"/>
    <property type="project" value="InterPro"/>
</dbReference>
<dbReference type="GO" id="GO:0017148">
    <property type="term" value="P:negative regulation of translation"/>
    <property type="evidence" value="ECO:0007669"/>
    <property type="project" value="TreeGrafter"/>
</dbReference>
<evidence type="ECO:0000256" key="2">
    <source>
        <dbReference type="ARBA" id="ARBA00022980"/>
    </source>
</evidence>
<dbReference type="InterPro" id="IPR005822">
    <property type="entry name" value="Ribosomal_uL13"/>
</dbReference>
<dbReference type="Gene3D" id="3.90.1180.10">
    <property type="entry name" value="Ribosomal protein L13"/>
    <property type="match status" value="1"/>
</dbReference>
<evidence type="ECO:0000256" key="3">
    <source>
        <dbReference type="ARBA" id="ARBA00023274"/>
    </source>
</evidence>
<accession>A0A7T0BRG3</accession>
<dbReference type="GO" id="GO:0022625">
    <property type="term" value="C:cytosolic large ribosomal subunit"/>
    <property type="evidence" value="ECO:0007669"/>
    <property type="project" value="TreeGrafter"/>
</dbReference>
<keyword evidence="6" id="KW-1185">Reference proteome</keyword>
<reference evidence="5 6" key="1">
    <citation type="journal article" date="2020" name="Sci. Rep.">
        <title>Morphology, ultrastructure, genomics, and phylogeny of Euplotes vanleeuwenhoeki sp. nov. and its ultra-reduced endosymbiont Candidatus Pinguicoccus supinus sp. nov.</title>
        <authorList>
            <person name="Serra V."/>
            <person name="Gammuto L."/>
            <person name="Nitla V."/>
            <person name="Castelli M."/>
            <person name="Lanzoni O."/>
            <person name="Sassera D."/>
            <person name="Bandi C."/>
            <person name="Sandeep B.V."/>
            <person name="Verni F."/>
            <person name="Modeo L."/>
            <person name="Petroni G."/>
        </authorList>
    </citation>
    <scope>NUCLEOTIDE SEQUENCE [LARGE SCALE GENOMIC DNA]</scope>
    <source>
        <strain evidence="5 6">KKR18_Esm</strain>
    </source>
</reference>
<dbReference type="PANTHER" id="PTHR11545:SF2">
    <property type="entry name" value="LARGE RIBOSOMAL SUBUNIT PROTEIN UL13M"/>
    <property type="match status" value="1"/>
</dbReference>
<sequence>MLKTKIEINYRQLYIIDAKAGCLGRLVVKIVKLLQFFKLSFHYLNPLKNLKLVILNSSKLSLSANKLKNKEYMKYSGYFGGESYIKLKDLYEKNPNKVIFLALKNMLPKNNFFKNYLRKNVKIYSGDYFSDKIKYSQYIHCN</sequence>
<dbReference type="SUPFAM" id="SSF52161">
    <property type="entry name" value="Ribosomal protein L13"/>
    <property type="match status" value="1"/>
</dbReference>
<dbReference type="InterPro" id="IPR005823">
    <property type="entry name" value="Ribosomal_uL13_bac-type"/>
</dbReference>
<evidence type="ECO:0000256" key="1">
    <source>
        <dbReference type="ARBA" id="ARBA00006227"/>
    </source>
</evidence>
<keyword evidence="3" id="KW-0687">Ribonucleoprotein</keyword>
<gene>
    <name evidence="5" type="ORF">E5P55_00670</name>
</gene>
<organism evidence="5 6">
    <name type="scientific">Candidatus Pinguicoccus supinus</name>
    <dbReference type="NCBI Taxonomy" id="2529394"/>
    <lineage>
        <taxon>Bacteria</taxon>
        <taxon>Pseudomonadati</taxon>
        <taxon>Verrucomicrobiota</taxon>
        <taxon>Candidatus Pinguicoccus</taxon>
    </lineage>
</organism>
<evidence type="ECO:0000256" key="4">
    <source>
        <dbReference type="ARBA" id="ARBA00035499"/>
    </source>
</evidence>
<dbReference type="KEGG" id="psup:E5P55_00670"/>
<dbReference type="InterPro" id="IPR036899">
    <property type="entry name" value="Ribosomal_uL13_sf"/>
</dbReference>
<comment type="similarity">
    <text evidence="1">Belongs to the universal ribosomal protein uL13 family.</text>
</comment>
<protein>
    <recommendedName>
        <fullName evidence="4">50S ribosomal protein L13</fullName>
    </recommendedName>
</protein>
<proteinExistence type="inferred from homology"/>
<dbReference type="PANTHER" id="PTHR11545">
    <property type="entry name" value="RIBOSOMAL PROTEIN L13"/>
    <property type="match status" value="1"/>
</dbReference>
<keyword evidence="2 5" id="KW-0689">Ribosomal protein</keyword>